<feature type="region of interest" description="Disordered" evidence="21">
    <location>
        <begin position="203"/>
        <end position="226"/>
    </location>
</feature>
<evidence type="ECO:0000256" key="5">
    <source>
        <dbReference type="ARBA" id="ARBA00022518"/>
    </source>
</evidence>
<keyword evidence="19" id="KW-1078">G1/S host cell cycle checkpoint dysregulation by virus</keyword>
<proteinExistence type="inferred from homology"/>
<dbReference type="GO" id="GO:0006355">
    <property type="term" value="P:regulation of DNA-templated transcription"/>
    <property type="evidence" value="ECO:0007669"/>
    <property type="project" value="InterPro"/>
</dbReference>
<comment type="subcellular location">
    <subcellularLocation>
        <location evidence="1">Host nucleus</location>
    </subcellularLocation>
</comment>
<organism evidence="22 23">
    <name type="scientific">Simian mastadenovirus C</name>
    <dbReference type="NCBI Taxonomy" id="1962300"/>
    <lineage>
        <taxon>Viruses</taxon>
        <taxon>Varidnaviria</taxon>
        <taxon>Bamfordvirae</taxon>
        <taxon>Preplasmiviricota</taxon>
        <taxon>Polisuviricotina</taxon>
        <taxon>Pharingeaviricetes</taxon>
        <taxon>Rowavirales</taxon>
        <taxon>Adenoviridae</taxon>
        <taxon>Mastadenovirus</taxon>
        <taxon>Mastadenovirus cynocephali</taxon>
    </lineage>
</organism>
<keyword evidence="6" id="KW-1048">Host nucleus</keyword>
<dbReference type="GO" id="GO:0046872">
    <property type="term" value="F:metal ion binding"/>
    <property type="evidence" value="ECO:0007669"/>
    <property type="project" value="UniProtKB-UniRule"/>
</dbReference>
<name>M9YY14_9ADEN</name>
<keyword evidence="9" id="KW-0479">Metal-binding</keyword>
<keyword evidence="5" id="KW-0244">Early protein</keyword>
<comment type="function">
    <text evidence="20">Plays a role in viral genome replication by driving entry of quiescent cells into the cell cycle.</text>
</comment>
<evidence type="ECO:0000256" key="6">
    <source>
        <dbReference type="ARBA" id="ARBA00022562"/>
    </source>
</evidence>
<keyword evidence="14 20" id="KW-0805">Transcription regulation</keyword>
<keyword evidence="7 20" id="KW-0945">Host-virus interaction</keyword>
<dbReference type="EMBL" id="KC693023">
    <property type="protein sequence ID" value="AGK27160.1"/>
    <property type="molecule type" value="Genomic_DNA"/>
</dbReference>
<keyword evidence="17" id="KW-0922">Interferon antiviral system evasion</keyword>
<keyword evidence="15 20" id="KW-0010">Activator</keyword>
<keyword evidence="18 20" id="KW-0899">Viral immunoevasion</keyword>
<evidence type="ECO:0000256" key="20">
    <source>
        <dbReference type="PIRNR" id="PIRNR003669"/>
    </source>
</evidence>
<evidence type="ECO:0000256" key="8">
    <source>
        <dbReference type="ARBA" id="ARBA00022632"/>
    </source>
</evidence>
<keyword evidence="10" id="KW-0863">Zinc-finger</keyword>
<evidence type="ECO:0000256" key="21">
    <source>
        <dbReference type="SAM" id="MobiDB-lite"/>
    </source>
</evidence>
<comment type="similarity">
    <text evidence="2 20">Belongs to the adenoviridae E1A protein family.</text>
</comment>
<dbReference type="PIRSF" id="PIRSF003669">
    <property type="entry name" value="Aden_E1A"/>
    <property type="match status" value="1"/>
</dbReference>
<evidence type="ECO:0000256" key="13">
    <source>
        <dbReference type="ARBA" id="ARBA00022961"/>
    </source>
</evidence>
<dbReference type="Proteomes" id="UP000147978">
    <property type="component" value="Segment"/>
</dbReference>
<keyword evidence="13" id="KW-1105">Inhibition of host STAT1 by virus</keyword>
<evidence type="ECO:0000256" key="12">
    <source>
        <dbReference type="ARBA" id="ARBA00022833"/>
    </source>
</evidence>
<evidence type="ECO:0000256" key="15">
    <source>
        <dbReference type="ARBA" id="ARBA00023159"/>
    </source>
</evidence>
<dbReference type="InterPro" id="IPR014410">
    <property type="entry name" value="Aden_E1A"/>
</dbReference>
<evidence type="ECO:0000256" key="18">
    <source>
        <dbReference type="ARBA" id="ARBA00023280"/>
    </source>
</evidence>
<evidence type="ECO:0000256" key="14">
    <source>
        <dbReference type="ARBA" id="ARBA00023015"/>
    </source>
</evidence>
<keyword evidence="12" id="KW-0862">Zinc</keyword>
<evidence type="ECO:0000256" key="17">
    <source>
        <dbReference type="ARBA" id="ARBA00023258"/>
    </source>
</evidence>
<evidence type="ECO:0000256" key="16">
    <source>
        <dbReference type="ARBA" id="ARBA00023163"/>
    </source>
</evidence>
<sequence length="226" mass="24560">MRLVPEMYGVSWDETAEELLNAEIYDVPNSPPGTPSLHDLFDVNAESADGPDENEDAVNSMFPDSMLSAGEGYAGDVEPSGSDMDLKCYEDLPSSSSEGSDEDEQKPLKHELVLDCPKNPGHDCRACAFHRATSGNTEAICCLCYMRLTSDFVYSDVSDVEGDGDKSKVCESPGSLGTVAPDGVLKPTAVRVSSRRRPAVEKLEDLLQEPEQTEPLDLSLKHPRMT</sequence>
<keyword evidence="4" id="KW-1121">Modulation of host cell cycle by virus</keyword>
<protein>
    <recommendedName>
        <fullName evidence="3 20">Early E1A protein</fullName>
    </recommendedName>
</protein>
<evidence type="ECO:0000256" key="19">
    <source>
        <dbReference type="ARBA" id="ARBA00023309"/>
    </source>
</evidence>
<dbReference type="GO" id="GO:0039645">
    <property type="term" value="P:symbiont-mediated perturbation of host cell cycle G1/S transition checkpoint"/>
    <property type="evidence" value="ECO:0007669"/>
    <property type="project" value="UniProtKB-UniRule"/>
</dbReference>
<evidence type="ECO:0000256" key="10">
    <source>
        <dbReference type="ARBA" id="ARBA00022771"/>
    </source>
</evidence>
<evidence type="ECO:0000256" key="3">
    <source>
        <dbReference type="ARBA" id="ARBA00019274"/>
    </source>
</evidence>
<feature type="region of interest" description="Disordered" evidence="21">
    <location>
        <begin position="69"/>
        <end position="107"/>
    </location>
</feature>
<keyword evidence="11" id="KW-1114">Inhibition of host interferon signaling pathway by virus</keyword>
<reference evidence="22 23" key="1">
    <citation type="journal article" date="2013" name="MBio">
        <title>A novel adenovirus species associated with an acute respiratory outbreak in a baboon colony and evidence of coincident human infection.</title>
        <authorList>
            <person name="Chiu C.Y."/>
            <person name="Yagi S."/>
            <person name="Lu X."/>
            <person name="Yu G."/>
            <person name="Chen E.C."/>
            <person name="Liu M."/>
            <person name="Dick E.J.Jr."/>
            <person name="Carey K.D."/>
            <person name="Erdman D.D."/>
            <person name="Leland M.M."/>
            <person name="Patterson J.L."/>
        </authorList>
    </citation>
    <scope>NUCLEOTIDE SEQUENCE [LARGE SCALE GENOMIC DNA]</scope>
    <source>
        <strain evidence="22">BaAdV-3</strain>
    </source>
</reference>
<evidence type="ECO:0000256" key="1">
    <source>
        <dbReference type="ARBA" id="ARBA00004147"/>
    </source>
</evidence>
<keyword evidence="16 20" id="KW-0804">Transcription</keyword>
<evidence type="ECO:0000256" key="2">
    <source>
        <dbReference type="ARBA" id="ARBA00007334"/>
    </source>
</evidence>
<accession>M9YY14</accession>
<evidence type="ECO:0000256" key="11">
    <source>
        <dbReference type="ARBA" id="ARBA00022830"/>
    </source>
</evidence>
<evidence type="ECO:0000256" key="7">
    <source>
        <dbReference type="ARBA" id="ARBA00022581"/>
    </source>
</evidence>
<keyword evidence="8" id="KW-1090">Inhibition of host innate immune response by virus</keyword>
<evidence type="ECO:0000256" key="9">
    <source>
        <dbReference type="ARBA" id="ARBA00022723"/>
    </source>
</evidence>
<evidence type="ECO:0000313" key="23">
    <source>
        <dbReference type="Proteomes" id="UP000147978"/>
    </source>
</evidence>
<evidence type="ECO:0000313" key="22">
    <source>
        <dbReference type="EMBL" id="AGK27160.1"/>
    </source>
</evidence>
<evidence type="ECO:0000256" key="4">
    <source>
        <dbReference type="ARBA" id="ARBA00022504"/>
    </source>
</evidence>